<evidence type="ECO:0000256" key="7">
    <source>
        <dbReference type="ARBA" id="ARBA00022723"/>
    </source>
</evidence>
<evidence type="ECO:0000256" key="3">
    <source>
        <dbReference type="ARBA" id="ARBA00005046"/>
    </source>
</evidence>
<comment type="function">
    <text evidence="2 11">Catalyzes the insertion of molybdate into adenylated molybdopterin with the concomitant release of AMP.</text>
</comment>
<comment type="pathway">
    <text evidence="3 11">Cofactor biosynthesis; molybdopterin biosynthesis.</text>
</comment>
<keyword evidence="8 11" id="KW-0460">Magnesium</keyword>
<dbReference type="InterPro" id="IPR005110">
    <property type="entry name" value="MoeA_linker/N"/>
</dbReference>
<dbReference type="SMART" id="SM00852">
    <property type="entry name" value="MoCF_biosynth"/>
    <property type="match status" value="1"/>
</dbReference>
<evidence type="ECO:0000256" key="8">
    <source>
        <dbReference type="ARBA" id="ARBA00022842"/>
    </source>
</evidence>
<evidence type="ECO:0000313" key="14">
    <source>
        <dbReference type="Proteomes" id="UP000308891"/>
    </source>
</evidence>
<dbReference type="EMBL" id="STGJ01000001">
    <property type="protein sequence ID" value="TIC87181.1"/>
    <property type="molecule type" value="Genomic_DNA"/>
</dbReference>
<comment type="caution">
    <text evidence="13">The sequence shown here is derived from an EMBL/GenBank/DDBJ whole genome shotgun (WGS) entry which is preliminary data.</text>
</comment>
<dbReference type="NCBIfam" id="NF045515">
    <property type="entry name" value="Glp_gephyrin"/>
    <property type="match status" value="1"/>
</dbReference>
<dbReference type="InterPro" id="IPR005111">
    <property type="entry name" value="MoeA_C_domain_IV"/>
</dbReference>
<dbReference type="InterPro" id="IPR036135">
    <property type="entry name" value="MoeA_linker/N_sf"/>
</dbReference>
<evidence type="ECO:0000256" key="5">
    <source>
        <dbReference type="ARBA" id="ARBA00022505"/>
    </source>
</evidence>
<comment type="similarity">
    <text evidence="4 11">Belongs to the MoeA family.</text>
</comment>
<evidence type="ECO:0000256" key="9">
    <source>
        <dbReference type="ARBA" id="ARBA00023150"/>
    </source>
</evidence>
<dbReference type="UniPathway" id="UPA00344"/>
<dbReference type="Proteomes" id="UP000308891">
    <property type="component" value="Unassembled WGS sequence"/>
</dbReference>
<dbReference type="Gene3D" id="2.170.190.11">
    <property type="entry name" value="Molybdopterin biosynthesis moea protein, domain 3"/>
    <property type="match status" value="1"/>
</dbReference>
<dbReference type="InterPro" id="IPR036425">
    <property type="entry name" value="MoaB/Mog-like_dom_sf"/>
</dbReference>
<organism evidence="13 14">
    <name type="scientific">Crenobacter intestini</name>
    <dbReference type="NCBI Taxonomy" id="2563443"/>
    <lineage>
        <taxon>Bacteria</taxon>
        <taxon>Pseudomonadati</taxon>
        <taxon>Pseudomonadota</taxon>
        <taxon>Betaproteobacteria</taxon>
        <taxon>Neisseriales</taxon>
        <taxon>Neisseriaceae</taxon>
        <taxon>Crenobacter</taxon>
    </lineage>
</organism>
<dbReference type="GO" id="GO:0061599">
    <property type="term" value="F:molybdopterin molybdotransferase activity"/>
    <property type="evidence" value="ECO:0007669"/>
    <property type="project" value="UniProtKB-UniRule"/>
</dbReference>
<dbReference type="EC" id="2.10.1.1" evidence="11"/>
<dbReference type="Pfam" id="PF03453">
    <property type="entry name" value="MoeA_N"/>
    <property type="match status" value="1"/>
</dbReference>
<dbReference type="NCBIfam" id="TIGR00177">
    <property type="entry name" value="molyb_syn"/>
    <property type="match status" value="1"/>
</dbReference>
<dbReference type="AlphaFoldDB" id="A0A4T0V6T0"/>
<reference evidence="13 14" key="1">
    <citation type="submission" date="2019-04" db="EMBL/GenBank/DDBJ databases">
        <title>Crenobacter sp. nov.</title>
        <authorList>
            <person name="Shi S."/>
        </authorList>
    </citation>
    <scope>NUCLEOTIDE SEQUENCE [LARGE SCALE GENOMIC DNA]</scope>
    <source>
        <strain evidence="13 14">GY 70310</strain>
    </source>
</reference>
<dbReference type="GO" id="GO:0006777">
    <property type="term" value="P:Mo-molybdopterin cofactor biosynthetic process"/>
    <property type="evidence" value="ECO:0007669"/>
    <property type="project" value="UniProtKB-UniRule"/>
</dbReference>
<accession>A0A4T0V6T0</accession>
<dbReference type="InterPro" id="IPR001453">
    <property type="entry name" value="MoaB/Mog_dom"/>
</dbReference>
<dbReference type="GO" id="GO:0005829">
    <property type="term" value="C:cytosol"/>
    <property type="evidence" value="ECO:0007669"/>
    <property type="project" value="TreeGrafter"/>
</dbReference>
<evidence type="ECO:0000256" key="6">
    <source>
        <dbReference type="ARBA" id="ARBA00022679"/>
    </source>
</evidence>
<evidence type="ECO:0000256" key="10">
    <source>
        <dbReference type="ARBA" id="ARBA00047317"/>
    </source>
</evidence>
<dbReference type="FunFam" id="3.40.980.10:FF:000004">
    <property type="entry name" value="Molybdopterin molybdenumtransferase"/>
    <property type="match status" value="1"/>
</dbReference>
<feature type="domain" description="MoaB/Mog" evidence="12">
    <location>
        <begin position="175"/>
        <end position="312"/>
    </location>
</feature>
<dbReference type="InterPro" id="IPR036688">
    <property type="entry name" value="MoeA_C_domain_IV_sf"/>
</dbReference>
<dbReference type="PANTHER" id="PTHR10192">
    <property type="entry name" value="MOLYBDOPTERIN BIOSYNTHESIS PROTEIN"/>
    <property type="match status" value="1"/>
</dbReference>
<keyword evidence="5 11" id="KW-0500">Molybdenum</keyword>
<sequence length="400" mass="41377">MLDYHDALATLLAGLTPPAADETLPLSAAANRTLSRALPARVDTPSFDNSAMDGYALCDPDATRTAFCVTARVAAGDNAAGVALEPGEAARIFTGAPLPAGATAVVAQEDTRRDEDALHLDQPPRAGQHIRRRAEEYAAGGVLLAEGARLTPAAIALVASQGYAALPVRPRLAVTVFSSGNELAEPGAELLPGQIYDANRYQLIAWLAGFDVTVRDGGILPDDAAHTRAALAEASLASDVILTSGGVSVGEEDHVRAALEAIGTLTAWKLAIKPGKPFAWGQAGRARVFMLPGNPVATFVTFFLLVAPALRALSGEAAAAPRALPVRAAFVKGKLEPRREFLRARLRVEDGALLADLMAGQGSAMLSACAGADALVEIPPAATVAEGDLLNAYLINGAFQ</sequence>
<dbReference type="InterPro" id="IPR038987">
    <property type="entry name" value="MoeA-like"/>
</dbReference>
<keyword evidence="14" id="KW-1185">Reference proteome</keyword>
<protein>
    <recommendedName>
        <fullName evidence="11">Molybdopterin molybdenumtransferase</fullName>
        <ecNumber evidence="11">2.10.1.1</ecNumber>
    </recommendedName>
</protein>
<evidence type="ECO:0000256" key="2">
    <source>
        <dbReference type="ARBA" id="ARBA00002901"/>
    </source>
</evidence>
<keyword evidence="7 11" id="KW-0479">Metal-binding</keyword>
<keyword evidence="9 11" id="KW-0501">Molybdenum cofactor biosynthesis</keyword>
<dbReference type="Gene3D" id="3.40.980.10">
    <property type="entry name" value="MoaB/Mog-like domain"/>
    <property type="match status" value="1"/>
</dbReference>
<dbReference type="GO" id="GO:0046872">
    <property type="term" value="F:metal ion binding"/>
    <property type="evidence" value="ECO:0007669"/>
    <property type="project" value="UniProtKB-UniRule"/>
</dbReference>
<name>A0A4T0V6T0_9NEIS</name>
<evidence type="ECO:0000256" key="11">
    <source>
        <dbReference type="RuleBase" id="RU365090"/>
    </source>
</evidence>
<keyword evidence="6 11" id="KW-0808">Transferase</keyword>
<comment type="cofactor">
    <cofactor evidence="1 11">
        <name>Mg(2+)</name>
        <dbReference type="ChEBI" id="CHEBI:18420"/>
    </cofactor>
</comment>
<comment type="catalytic activity">
    <reaction evidence="10">
        <text>adenylyl-molybdopterin + molybdate = Mo-molybdopterin + AMP + H(+)</text>
        <dbReference type="Rhea" id="RHEA:35047"/>
        <dbReference type="ChEBI" id="CHEBI:15378"/>
        <dbReference type="ChEBI" id="CHEBI:36264"/>
        <dbReference type="ChEBI" id="CHEBI:62727"/>
        <dbReference type="ChEBI" id="CHEBI:71302"/>
        <dbReference type="ChEBI" id="CHEBI:456215"/>
        <dbReference type="EC" id="2.10.1.1"/>
    </reaction>
</comment>
<evidence type="ECO:0000256" key="1">
    <source>
        <dbReference type="ARBA" id="ARBA00001946"/>
    </source>
</evidence>
<gene>
    <name evidence="13" type="ORF">E5K04_01830</name>
</gene>
<dbReference type="RefSeq" id="WP_136551192.1">
    <property type="nucleotide sequence ID" value="NZ_STGJ01000001.1"/>
</dbReference>
<dbReference type="PANTHER" id="PTHR10192:SF5">
    <property type="entry name" value="GEPHYRIN"/>
    <property type="match status" value="1"/>
</dbReference>
<evidence type="ECO:0000313" key="13">
    <source>
        <dbReference type="EMBL" id="TIC87181.1"/>
    </source>
</evidence>
<dbReference type="SUPFAM" id="SSF63867">
    <property type="entry name" value="MoeA C-terminal domain-like"/>
    <property type="match status" value="1"/>
</dbReference>
<evidence type="ECO:0000256" key="4">
    <source>
        <dbReference type="ARBA" id="ARBA00010763"/>
    </source>
</evidence>
<dbReference type="OrthoDB" id="9804758at2"/>
<dbReference type="Pfam" id="PF00994">
    <property type="entry name" value="MoCF_biosynth"/>
    <property type="match status" value="1"/>
</dbReference>
<dbReference type="CDD" id="cd00887">
    <property type="entry name" value="MoeA"/>
    <property type="match status" value="1"/>
</dbReference>
<dbReference type="SUPFAM" id="SSF53218">
    <property type="entry name" value="Molybdenum cofactor biosynthesis proteins"/>
    <property type="match status" value="1"/>
</dbReference>
<dbReference type="Pfam" id="PF03454">
    <property type="entry name" value="MoeA_C"/>
    <property type="match status" value="1"/>
</dbReference>
<proteinExistence type="inferred from homology"/>
<dbReference type="Gene3D" id="3.90.105.10">
    <property type="entry name" value="Molybdopterin biosynthesis moea protein, domain 2"/>
    <property type="match status" value="1"/>
</dbReference>
<evidence type="ECO:0000259" key="12">
    <source>
        <dbReference type="SMART" id="SM00852"/>
    </source>
</evidence>
<dbReference type="Gene3D" id="2.40.340.10">
    <property type="entry name" value="MoeA, C-terminal, domain IV"/>
    <property type="match status" value="1"/>
</dbReference>
<dbReference type="SUPFAM" id="SSF63882">
    <property type="entry name" value="MoeA N-terminal region -like"/>
    <property type="match status" value="1"/>
</dbReference>